<dbReference type="EMBL" id="KT944264">
    <property type="protein sequence ID" value="ALV86452.1"/>
    <property type="molecule type" value="Genomic_DNA"/>
</dbReference>
<dbReference type="InterPro" id="IPR051906">
    <property type="entry name" value="TolC-like"/>
</dbReference>
<keyword evidence="5" id="KW-0812">Transmembrane</keyword>
<protein>
    <submittedName>
        <fullName evidence="11">Membrane protein</fullName>
    </submittedName>
</protein>
<accession>A0A0U3UVK7</accession>
<feature type="chain" id="PRO_5006846102" evidence="10">
    <location>
        <begin position="23"/>
        <end position="515"/>
    </location>
</feature>
<dbReference type="GO" id="GO:0009279">
    <property type="term" value="C:cell outer membrane"/>
    <property type="evidence" value="ECO:0007669"/>
    <property type="project" value="UniProtKB-SubCell"/>
</dbReference>
<evidence type="ECO:0000256" key="6">
    <source>
        <dbReference type="ARBA" id="ARBA00023136"/>
    </source>
</evidence>
<evidence type="ECO:0000256" key="10">
    <source>
        <dbReference type="SAM" id="SignalP"/>
    </source>
</evidence>
<dbReference type="PANTHER" id="PTHR30026:SF22">
    <property type="entry name" value="OUTER MEMBRANE EFFLUX PROTEIN"/>
    <property type="match status" value="1"/>
</dbReference>
<keyword evidence="3" id="KW-0813">Transport</keyword>
<dbReference type="PANTHER" id="PTHR30026">
    <property type="entry name" value="OUTER MEMBRANE PROTEIN TOLC"/>
    <property type="match status" value="1"/>
</dbReference>
<keyword evidence="7" id="KW-0998">Cell outer membrane</keyword>
<feature type="compositionally biased region" description="Low complexity" evidence="9">
    <location>
        <begin position="496"/>
        <end position="506"/>
    </location>
</feature>
<dbReference type="GO" id="GO:1990281">
    <property type="term" value="C:efflux pump complex"/>
    <property type="evidence" value="ECO:0007669"/>
    <property type="project" value="TreeGrafter"/>
</dbReference>
<sequence>MYATMRFTLLAAAALLTCAVNAQSAAVPAAEAMRGAAQKAIAANPEVAQRLNALRASNAAVDGVRGGLLPRVDLEAGVGRTSDRITTRNPEGESLSRGGVALSVNQLLWDANLIRSDIERAGHEQRARWFEFLDVTEGTALEAVRAHHDVMRQRVLVALAEDNYVQHKYANTQIESRVRAGVGRGVDLEQAKARLALAESNLTTETANLHDVTARYARVVGELPPQRIGKAAPSGAGLPASAGEAGTLAVQTSPAISAAIENLRAARATTKGREGQMWQPRVEARLRSGTGRNFDGVPDQKRDTSAEVVLNWNLYNGGSDQARVRQAVDTVNQASDIRDKTCRDTRQQAAIALNDTLKYLQTLESLDRNVLAIEKARDAYRQQFDIGQRSLLDLLNAENELFTARRAYANAESDLLVAQARTLAFSQRLTSQLGLTRMDAGGLEAKDYAAGEDVPSRCPALMYEPMGLAARAELDRRAAQLVQAAPAPAAAPAPSAPASAPNTAPTPRRPPPRTN</sequence>
<feature type="signal peptide" evidence="10">
    <location>
        <begin position="1"/>
        <end position="22"/>
    </location>
</feature>
<evidence type="ECO:0000313" key="11">
    <source>
        <dbReference type="EMBL" id="ALV86452.1"/>
    </source>
</evidence>
<name>A0A0U3UVK7_9BACT</name>
<dbReference type="Pfam" id="PF02321">
    <property type="entry name" value="OEP"/>
    <property type="match status" value="2"/>
</dbReference>
<dbReference type="GO" id="GO:0015562">
    <property type="term" value="F:efflux transmembrane transporter activity"/>
    <property type="evidence" value="ECO:0007669"/>
    <property type="project" value="InterPro"/>
</dbReference>
<comment type="similarity">
    <text evidence="2">Belongs to the outer membrane factor (OMF) (TC 1.B.17) family.</text>
</comment>
<evidence type="ECO:0000256" key="8">
    <source>
        <dbReference type="SAM" id="Coils"/>
    </source>
</evidence>
<dbReference type="NCBIfam" id="TIGR01844">
    <property type="entry name" value="type_I_sec_TolC"/>
    <property type="match status" value="1"/>
</dbReference>
<keyword evidence="10" id="KW-0732">Signal</keyword>
<comment type="subcellular location">
    <subcellularLocation>
        <location evidence="1">Cell outer membrane</location>
    </subcellularLocation>
</comment>
<organism evidence="11">
    <name type="scientific">uncultured bacterium 18</name>
    <dbReference type="NCBI Taxonomy" id="139916"/>
    <lineage>
        <taxon>Bacteria</taxon>
        <taxon>environmental samples</taxon>
    </lineage>
</organism>
<feature type="coiled-coil region" evidence="8">
    <location>
        <begin position="363"/>
        <end position="414"/>
    </location>
</feature>
<evidence type="ECO:0000256" key="3">
    <source>
        <dbReference type="ARBA" id="ARBA00022448"/>
    </source>
</evidence>
<keyword evidence="8" id="KW-0175">Coiled coil</keyword>
<evidence type="ECO:0000256" key="4">
    <source>
        <dbReference type="ARBA" id="ARBA00022452"/>
    </source>
</evidence>
<proteinExistence type="inferred from homology"/>
<keyword evidence="6" id="KW-0472">Membrane</keyword>
<evidence type="ECO:0000256" key="9">
    <source>
        <dbReference type="SAM" id="MobiDB-lite"/>
    </source>
</evidence>
<dbReference type="GO" id="GO:0015288">
    <property type="term" value="F:porin activity"/>
    <property type="evidence" value="ECO:0007669"/>
    <property type="project" value="TreeGrafter"/>
</dbReference>
<reference evidence="11" key="1">
    <citation type="submission" date="2015-10" db="EMBL/GenBank/DDBJ databases">
        <title>Biosynthesis of SCL-MCL polyhydroxyalkanoates by metagenomic clones in Pseudomonas putida.</title>
        <authorList>
            <person name="Cheng J."/>
            <person name="Charles T.C."/>
        </authorList>
    </citation>
    <scope>NUCLEOTIDE SEQUENCE</scope>
</reference>
<dbReference type="InterPro" id="IPR003423">
    <property type="entry name" value="OMP_efflux"/>
</dbReference>
<dbReference type="SUPFAM" id="SSF56954">
    <property type="entry name" value="Outer membrane efflux proteins (OEP)"/>
    <property type="match status" value="1"/>
</dbReference>
<evidence type="ECO:0000256" key="2">
    <source>
        <dbReference type="ARBA" id="ARBA00007613"/>
    </source>
</evidence>
<keyword evidence="4" id="KW-1134">Transmembrane beta strand</keyword>
<feature type="region of interest" description="Disordered" evidence="9">
    <location>
        <begin position="481"/>
        <end position="515"/>
    </location>
</feature>
<evidence type="ECO:0000256" key="1">
    <source>
        <dbReference type="ARBA" id="ARBA00004442"/>
    </source>
</evidence>
<dbReference type="AlphaFoldDB" id="A0A0U3UVK7"/>
<evidence type="ECO:0000256" key="7">
    <source>
        <dbReference type="ARBA" id="ARBA00023237"/>
    </source>
</evidence>
<evidence type="ECO:0000256" key="5">
    <source>
        <dbReference type="ARBA" id="ARBA00022692"/>
    </source>
</evidence>
<dbReference type="InterPro" id="IPR010130">
    <property type="entry name" value="T1SS_OMP_TolC"/>
</dbReference>
<dbReference type="Gene3D" id="1.20.1600.10">
    <property type="entry name" value="Outer membrane efflux proteins (OEP)"/>
    <property type="match status" value="1"/>
</dbReference>